<sequence length="91" mass="10498">MFRMKVEVEEDSHYMDKKEFRKEISEEVTRESLIAISYSEPEKDLSVRPRPGNCHTENVVKALNADGDDKYSELISISYEESPDAKVELKG</sequence>
<dbReference type="RefSeq" id="XP_016499479.1">
    <property type="nucleotide sequence ID" value="XM_016643993.1"/>
</dbReference>
<evidence type="ECO:0000313" key="1">
    <source>
        <dbReference type="RefSeq" id="XP_016499479.1"/>
    </source>
</evidence>
<dbReference type="PaxDb" id="4097-A0A1S4CEU6"/>
<name>A0A1S4CEU6_TOBAC</name>
<organism evidence="1">
    <name type="scientific">Nicotiana tabacum</name>
    <name type="common">Common tobacco</name>
    <dbReference type="NCBI Taxonomy" id="4097"/>
    <lineage>
        <taxon>Eukaryota</taxon>
        <taxon>Viridiplantae</taxon>
        <taxon>Streptophyta</taxon>
        <taxon>Embryophyta</taxon>
        <taxon>Tracheophyta</taxon>
        <taxon>Spermatophyta</taxon>
        <taxon>Magnoliopsida</taxon>
        <taxon>eudicotyledons</taxon>
        <taxon>Gunneridae</taxon>
        <taxon>Pentapetalae</taxon>
        <taxon>asterids</taxon>
        <taxon>lamiids</taxon>
        <taxon>Solanales</taxon>
        <taxon>Solanaceae</taxon>
        <taxon>Nicotianoideae</taxon>
        <taxon>Nicotianeae</taxon>
        <taxon>Nicotiana</taxon>
    </lineage>
</organism>
<protein>
    <submittedName>
        <fullName evidence="1">Uncharacterized protein</fullName>
    </submittedName>
</protein>
<dbReference type="PANTHER" id="PTHR35282:SF2">
    <property type="entry name" value="F5D14.24 PROTEIN"/>
    <property type="match status" value="1"/>
</dbReference>
<dbReference type="PANTHER" id="PTHR35282">
    <property type="entry name" value="F5D14.24 PROTEIN"/>
    <property type="match status" value="1"/>
</dbReference>
<dbReference type="Pfam" id="PF21737">
    <property type="entry name" value="DUF6865"/>
    <property type="match status" value="1"/>
</dbReference>
<proteinExistence type="predicted"/>
<dbReference type="OrthoDB" id="632588at2759"/>
<reference evidence="1" key="1">
    <citation type="submission" date="2025-08" db="UniProtKB">
        <authorList>
            <consortium name="RefSeq"/>
        </authorList>
    </citation>
    <scope>IDENTIFICATION</scope>
</reference>
<dbReference type="KEGG" id="nta:107818070"/>
<dbReference type="AlphaFoldDB" id="A0A1S4CEU6"/>
<dbReference type="InterPro" id="IPR049198">
    <property type="entry name" value="DUF6865"/>
</dbReference>
<gene>
    <name evidence="1" type="primary">LOC107818070</name>
</gene>
<accession>A0A1S4CEU6</accession>
<dbReference type="OMA" id="VEEDSHY"/>